<keyword evidence="3" id="KW-1185">Reference proteome</keyword>
<evidence type="ECO:0000313" key="3">
    <source>
        <dbReference type="Proteomes" id="UP000011717"/>
    </source>
</evidence>
<dbReference type="AlphaFoldDB" id="M2U5C0"/>
<organism evidence="2 3">
    <name type="scientific">Pacificimonas flava</name>
    <dbReference type="NCBI Taxonomy" id="1234595"/>
    <lineage>
        <taxon>Bacteria</taxon>
        <taxon>Pseudomonadati</taxon>
        <taxon>Pseudomonadota</taxon>
        <taxon>Alphaproteobacteria</taxon>
        <taxon>Sphingomonadales</taxon>
        <taxon>Sphingosinicellaceae</taxon>
        <taxon>Pacificimonas</taxon>
    </lineage>
</organism>
<protein>
    <submittedName>
        <fullName evidence="2">Uncharacterized protein</fullName>
    </submittedName>
</protein>
<gene>
    <name evidence="2" type="ORF">C725_1123</name>
</gene>
<comment type="caution">
    <text evidence="2">The sequence shown here is derived from an EMBL/GenBank/DDBJ whole genome shotgun (WGS) entry which is preliminary data.</text>
</comment>
<proteinExistence type="predicted"/>
<evidence type="ECO:0000313" key="2">
    <source>
        <dbReference type="EMBL" id="EMD83222.1"/>
    </source>
</evidence>
<reference evidence="2 3" key="1">
    <citation type="journal article" date="2013" name="Genome Announc.">
        <title>Draft Genome Sequence of Strain JLT2015T, Belonging to the Family Sphingomonadaceae of the Alphaproteobacteria.</title>
        <authorList>
            <person name="Tang K."/>
            <person name="Liu K."/>
            <person name="Li S."/>
            <person name="Jiao N."/>
        </authorList>
    </citation>
    <scope>NUCLEOTIDE SEQUENCE [LARGE SCALE GENOMIC DNA]</scope>
    <source>
        <strain evidence="2 3">JLT2015</strain>
    </source>
</reference>
<evidence type="ECO:0000256" key="1">
    <source>
        <dbReference type="SAM" id="MobiDB-lite"/>
    </source>
</evidence>
<accession>M2U5C0</accession>
<feature type="region of interest" description="Disordered" evidence="1">
    <location>
        <begin position="20"/>
        <end position="42"/>
    </location>
</feature>
<sequence length="71" mass="8141">MRGLAAPQLREHLAFRPVRQVRARRRRRDEESRKSETLIGHGPNIARACPVVQWAGVRPTASIGQERRKFG</sequence>
<dbReference type="EMBL" id="AMRV01000003">
    <property type="protein sequence ID" value="EMD83222.1"/>
    <property type="molecule type" value="Genomic_DNA"/>
</dbReference>
<name>M2U5C0_9SPHN</name>
<dbReference type="Proteomes" id="UP000011717">
    <property type="component" value="Unassembled WGS sequence"/>
</dbReference>